<dbReference type="AlphaFoldDB" id="G7DZC5"/>
<keyword evidence="1" id="KW-1133">Transmembrane helix</keyword>
<evidence type="ECO:0008006" key="4">
    <source>
        <dbReference type="Google" id="ProtNLM"/>
    </source>
</evidence>
<dbReference type="Proteomes" id="UP000009131">
    <property type="component" value="Unassembled WGS sequence"/>
</dbReference>
<protein>
    <recommendedName>
        <fullName evidence="4">MARVEL domain-containing protein</fullName>
    </recommendedName>
</protein>
<comment type="caution">
    <text evidence="2">The sequence shown here is derived from an EMBL/GenBank/DDBJ whole genome shotgun (WGS) entry which is preliminary data.</text>
</comment>
<keyword evidence="1" id="KW-0472">Membrane</keyword>
<keyword evidence="3" id="KW-1185">Reference proteome</keyword>
<evidence type="ECO:0000256" key="1">
    <source>
        <dbReference type="SAM" id="Phobius"/>
    </source>
</evidence>
<dbReference type="STRING" id="764103.G7DZC5"/>
<evidence type="ECO:0000313" key="3">
    <source>
        <dbReference type="Proteomes" id="UP000009131"/>
    </source>
</evidence>
<gene>
    <name evidence="2" type="primary">Mo02593</name>
    <name evidence="2" type="ORF">E5Q_02593</name>
</gene>
<proteinExistence type="predicted"/>
<sequence length="234" mass="25268">MKALILSKRVAELAHERQGMSGGRLIIVWGGFDFALLAGGLAATSAAALVRSNLAKTDAQKTEQILDRLAFDDSIATIAGLTIGIMTLIGFLISISAQVAADNKTRILRLRAFGYYLVALIVSTIIAGVIVWLQTLRPADEIELRWPGLNAASQKELETAFACSASQSKIQSCLEPIAAAVTTRLGFAFTALHAFSGVQLMLWLLTAALIVQLQDRERARRIDARQAAEAQYKL</sequence>
<organism evidence="2 3">
    <name type="scientific">Mixia osmundae (strain CBS 9802 / IAM 14324 / JCM 22182 / KY 12970)</name>
    <dbReference type="NCBI Taxonomy" id="764103"/>
    <lineage>
        <taxon>Eukaryota</taxon>
        <taxon>Fungi</taxon>
        <taxon>Dikarya</taxon>
        <taxon>Basidiomycota</taxon>
        <taxon>Pucciniomycotina</taxon>
        <taxon>Mixiomycetes</taxon>
        <taxon>Mixiales</taxon>
        <taxon>Mixiaceae</taxon>
        <taxon>Mixia</taxon>
    </lineage>
</organism>
<reference evidence="2 3" key="1">
    <citation type="journal article" date="2011" name="J. Gen. Appl. Microbiol.">
        <title>Draft genome sequencing of the enigmatic basidiomycete Mixia osmundae.</title>
        <authorList>
            <person name="Nishida H."/>
            <person name="Nagatsuka Y."/>
            <person name="Sugiyama J."/>
        </authorList>
    </citation>
    <scope>NUCLEOTIDE SEQUENCE [LARGE SCALE GENOMIC DNA]</scope>
    <source>
        <strain evidence="3">CBS 9802 / IAM 14324 / JCM 22182 / KY 12970</strain>
    </source>
</reference>
<evidence type="ECO:0000313" key="2">
    <source>
        <dbReference type="EMBL" id="GAA95935.1"/>
    </source>
</evidence>
<dbReference type="RefSeq" id="XP_014571197.1">
    <property type="nucleotide sequence ID" value="XM_014715711.1"/>
</dbReference>
<feature type="transmembrane region" description="Helical" evidence="1">
    <location>
        <begin position="113"/>
        <end position="133"/>
    </location>
</feature>
<dbReference type="EMBL" id="BABT02000068">
    <property type="protein sequence ID" value="GAA95935.1"/>
    <property type="molecule type" value="Genomic_DNA"/>
</dbReference>
<feature type="transmembrane region" description="Helical" evidence="1">
    <location>
        <begin position="25"/>
        <end position="50"/>
    </location>
</feature>
<feature type="transmembrane region" description="Helical" evidence="1">
    <location>
        <begin position="75"/>
        <end position="101"/>
    </location>
</feature>
<feature type="transmembrane region" description="Helical" evidence="1">
    <location>
        <begin position="191"/>
        <end position="211"/>
    </location>
</feature>
<dbReference type="HOGENOM" id="CLU_066479_1_0_1"/>
<keyword evidence="1" id="KW-0812">Transmembrane</keyword>
<accession>G7DZC5</accession>
<name>G7DZC5_MIXOS</name>
<dbReference type="OrthoDB" id="2279611at2759"/>
<dbReference type="InParanoid" id="G7DZC5"/>
<reference evidence="2 3" key="2">
    <citation type="journal article" date="2012" name="Open Biol.">
        <title>Characteristics of nucleosomes and linker DNA regions on the genome of the basidiomycete Mixia osmundae revealed by mono- and dinucleosome mapping.</title>
        <authorList>
            <person name="Nishida H."/>
            <person name="Kondo S."/>
            <person name="Matsumoto T."/>
            <person name="Suzuki Y."/>
            <person name="Yoshikawa H."/>
            <person name="Taylor T.D."/>
            <person name="Sugiyama J."/>
        </authorList>
    </citation>
    <scope>NUCLEOTIDE SEQUENCE [LARGE SCALE GENOMIC DNA]</scope>
    <source>
        <strain evidence="3">CBS 9802 / IAM 14324 / JCM 22182 / KY 12970</strain>
    </source>
</reference>